<comment type="caution">
    <text evidence="3">The sequence shown here is derived from an EMBL/GenBank/DDBJ whole genome shotgun (WGS) entry which is preliminary data.</text>
</comment>
<dbReference type="InterPro" id="IPR050807">
    <property type="entry name" value="TransReg_Diox_bact_type"/>
</dbReference>
<protein>
    <submittedName>
        <fullName evidence="3">Transcriptional regulator with XRE-family HTH domain</fullName>
    </submittedName>
</protein>
<dbReference type="Gene3D" id="1.10.260.40">
    <property type="entry name" value="lambda repressor-like DNA-binding domains"/>
    <property type="match status" value="1"/>
</dbReference>
<dbReference type="RefSeq" id="WP_290197640.1">
    <property type="nucleotide sequence ID" value="NZ_CP047654.1"/>
</dbReference>
<evidence type="ECO:0000256" key="1">
    <source>
        <dbReference type="ARBA" id="ARBA00023125"/>
    </source>
</evidence>
<sequence>MMPISAQQFQNEWPRYGYTLAVNLRALRLARGLTQEKLAHLAGMSRSAISNLERNESNQARSADPTMSTIYRLSAALQVTPAELLPEVDEVVLEYRASWPLARS</sequence>
<evidence type="ECO:0000313" key="3">
    <source>
        <dbReference type="EMBL" id="MDR7328642.1"/>
    </source>
</evidence>
<keyword evidence="1" id="KW-0238">DNA-binding</keyword>
<dbReference type="InterPro" id="IPR001387">
    <property type="entry name" value="Cro/C1-type_HTH"/>
</dbReference>
<evidence type="ECO:0000259" key="2">
    <source>
        <dbReference type="PROSITE" id="PS50943"/>
    </source>
</evidence>
<dbReference type="PANTHER" id="PTHR46797">
    <property type="entry name" value="HTH-TYPE TRANSCRIPTIONAL REGULATOR"/>
    <property type="match status" value="1"/>
</dbReference>
<dbReference type="InterPro" id="IPR010982">
    <property type="entry name" value="Lambda_DNA-bd_dom_sf"/>
</dbReference>
<dbReference type="SUPFAM" id="SSF47413">
    <property type="entry name" value="lambda repressor-like DNA-binding domains"/>
    <property type="match status" value="1"/>
</dbReference>
<name>A0ABU1ZUN8_9CORY</name>
<gene>
    <name evidence="3" type="ORF">J2S39_000318</name>
</gene>
<dbReference type="Proteomes" id="UP001180840">
    <property type="component" value="Unassembled WGS sequence"/>
</dbReference>
<dbReference type="PROSITE" id="PS50943">
    <property type="entry name" value="HTH_CROC1"/>
    <property type="match status" value="1"/>
</dbReference>
<dbReference type="EMBL" id="JAVDXZ010000001">
    <property type="protein sequence ID" value="MDR7328642.1"/>
    <property type="molecule type" value="Genomic_DNA"/>
</dbReference>
<evidence type="ECO:0000313" key="4">
    <source>
        <dbReference type="Proteomes" id="UP001180840"/>
    </source>
</evidence>
<accession>A0ABU1ZUN8</accession>
<feature type="domain" description="HTH cro/C1-type" evidence="2">
    <location>
        <begin position="24"/>
        <end position="84"/>
    </location>
</feature>
<dbReference type="CDD" id="cd00093">
    <property type="entry name" value="HTH_XRE"/>
    <property type="match status" value="1"/>
</dbReference>
<reference evidence="3" key="1">
    <citation type="submission" date="2023-07" db="EMBL/GenBank/DDBJ databases">
        <title>Sequencing the genomes of 1000 actinobacteria strains.</title>
        <authorList>
            <person name="Klenk H.-P."/>
        </authorList>
    </citation>
    <scope>NUCLEOTIDE SEQUENCE</scope>
    <source>
        <strain evidence="3">DSM 107476</strain>
    </source>
</reference>
<proteinExistence type="predicted"/>
<keyword evidence="4" id="KW-1185">Reference proteome</keyword>
<dbReference type="PANTHER" id="PTHR46797:SF1">
    <property type="entry name" value="METHYLPHOSPHONATE SYNTHASE"/>
    <property type="match status" value="1"/>
</dbReference>
<dbReference type="SMART" id="SM00530">
    <property type="entry name" value="HTH_XRE"/>
    <property type="match status" value="1"/>
</dbReference>
<organism evidence="3 4">
    <name type="scientific">Corynebacterium guangdongense</name>
    <dbReference type="NCBI Taxonomy" id="1783348"/>
    <lineage>
        <taxon>Bacteria</taxon>
        <taxon>Bacillati</taxon>
        <taxon>Actinomycetota</taxon>
        <taxon>Actinomycetes</taxon>
        <taxon>Mycobacteriales</taxon>
        <taxon>Corynebacteriaceae</taxon>
        <taxon>Corynebacterium</taxon>
    </lineage>
</organism>
<dbReference type="Pfam" id="PF01381">
    <property type="entry name" value="HTH_3"/>
    <property type="match status" value="1"/>
</dbReference>